<dbReference type="Gene3D" id="2.30.30.40">
    <property type="entry name" value="SH3 Domains"/>
    <property type="match status" value="1"/>
</dbReference>
<reference evidence="2" key="1">
    <citation type="journal article" date="2020" name="mSystems">
        <title>Genome- and Community-Level Interaction Insights into Carbon Utilization and Element Cycling Functions of Hydrothermarchaeota in Hydrothermal Sediment.</title>
        <authorList>
            <person name="Zhou Z."/>
            <person name="Liu Y."/>
            <person name="Xu W."/>
            <person name="Pan J."/>
            <person name="Luo Z.H."/>
            <person name="Li M."/>
        </authorList>
    </citation>
    <scope>NUCLEOTIDE SEQUENCE [LARGE SCALE GENOMIC DNA]</scope>
    <source>
        <strain evidence="2">SpSt-508</strain>
    </source>
</reference>
<gene>
    <name evidence="2" type="ORF">ENS64_05150</name>
</gene>
<accession>A0A7C4LK71</accession>
<dbReference type="InterPro" id="IPR036061">
    <property type="entry name" value="CheW-like_dom_sf"/>
</dbReference>
<dbReference type="GO" id="GO:0005829">
    <property type="term" value="C:cytosol"/>
    <property type="evidence" value="ECO:0007669"/>
    <property type="project" value="TreeGrafter"/>
</dbReference>
<dbReference type="GO" id="GO:0007165">
    <property type="term" value="P:signal transduction"/>
    <property type="evidence" value="ECO:0007669"/>
    <property type="project" value="InterPro"/>
</dbReference>
<dbReference type="EMBL" id="DSVQ01000011">
    <property type="protein sequence ID" value="HGT38636.1"/>
    <property type="molecule type" value="Genomic_DNA"/>
</dbReference>
<dbReference type="PANTHER" id="PTHR22617">
    <property type="entry name" value="CHEMOTAXIS SENSOR HISTIDINE KINASE-RELATED"/>
    <property type="match status" value="1"/>
</dbReference>
<dbReference type="SMART" id="SM00260">
    <property type="entry name" value="CheW"/>
    <property type="match status" value="1"/>
</dbReference>
<evidence type="ECO:0000259" key="1">
    <source>
        <dbReference type="PROSITE" id="PS50851"/>
    </source>
</evidence>
<dbReference type="InterPro" id="IPR039315">
    <property type="entry name" value="CheW"/>
</dbReference>
<dbReference type="Pfam" id="PF01584">
    <property type="entry name" value="CheW"/>
    <property type="match status" value="1"/>
</dbReference>
<proteinExistence type="predicted"/>
<comment type="caution">
    <text evidence="2">The sequence shown here is derived from an EMBL/GenBank/DDBJ whole genome shotgun (WGS) entry which is preliminary data.</text>
</comment>
<evidence type="ECO:0000313" key="2">
    <source>
        <dbReference type="EMBL" id="HGT38636.1"/>
    </source>
</evidence>
<dbReference type="SUPFAM" id="SSF50341">
    <property type="entry name" value="CheW-like"/>
    <property type="match status" value="1"/>
</dbReference>
<dbReference type="GO" id="GO:0006935">
    <property type="term" value="P:chemotaxis"/>
    <property type="evidence" value="ECO:0007669"/>
    <property type="project" value="InterPro"/>
</dbReference>
<name>A0A7C4LK71_9PLAN</name>
<dbReference type="AlphaFoldDB" id="A0A7C4LK71"/>
<dbReference type="Gene3D" id="2.40.50.180">
    <property type="entry name" value="CheA-289, Domain 4"/>
    <property type="match status" value="1"/>
</dbReference>
<organism evidence="2">
    <name type="scientific">Schlesneria paludicola</name>
    <dbReference type="NCBI Taxonomy" id="360056"/>
    <lineage>
        <taxon>Bacteria</taxon>
        <taxon>Pseudomonadati</taxon>
        <taxon>Planctomycetota</taxon>
        <taxon>Planctomycetia</taxon>
        <taxon>Planctomycetales</taxon>
        <taxon>Planctomycetaceae</taxon>
        <taxon>Schlesneria</taxon>
    </lineage>
</organism>
<protein>
    <submittedName>
        <fullName evidence="2">Chemotaxis protein</fullName>
    </submittedName>
</protein>
<dbReference type="PANTHER" id="PTHR22617:SF23">
    <property type="entry name" value="CHEMOTAXIS PROTEIN CHEW"/>
    <property type="match status" value="1"/>
</dbReference>
<feature type="domain" description="CheW-like" evidence="1">
    <location>
        <begin position="17"/>
        <end position="155"/>
    </location>
</feature>
<sequence>MTAPLPSARPAQAFDYDHQYVSFLTAGQLLGIPVNLVQEVLNPQTITPVPRARPEIAGLLNLRGQIVTAVDLRRRLQLPELPRGARRMNVVVRHQAESFSLLVDEVGEVINVAGRAMQPVPHTLDPHWKSVTSGVYRLDTQLFVVLNVPALLHLP</sequence>
<dbReference type="PROSITE" id="PS50851">
    <property type="entry name" value="CHEW"/>
    <property type="match status" value="1"/>
</dbReference>
<dbReference type="InterPro" id="IPR002545">
    <property type="entry name" value="CheW-lke_dom"/>
</dbReference>